<dbReference type="PANTHER" id="PTHR24148:SF64">
    <property type="entry name" value="HETEROKARYON INCOMPATIBILITY DOMAIN-CONTAINING PROTEIN"/>
    <property type="match status" value="1"/>
</dbReference>
<feature type="compositionally biased region" description="Low complexity" evidence="3">
    <location>
        <begin position="425"/>
        <end position="434"/>
    </location>
</feature>
<comment type="caution">
    <text evidence="5">The sequence shown here is derived from an EMBL/GenBank/DDBJ whole genome shotgun (WGS) entry which is preliminary data.</text>
</comment>
<dbReference type="PROSITE" id="PS00463">
    <property type="entry name" value="ZN2_CY6_FUNGAL_1"/>
    <property type="match status" value="1"/>
</dbReference>
<dbReference type="InterPro" id="IPR013087">
    <property type="entry name" value="Znf_C2H2_type"/>
</dbReference>
<evidence type="ECO:0000256" key="2">
    <source>
        <dbReference type="PROSITE-ProRule" id="PRU00042"/>
    </source>
</evidence>
<dbReference type="EMBL" id="JARVKF010000403">
    <property type="protein sequence ID" value="KAK9416825.1"/>
    <property type="molecule type" value="Genomic_DNA"/>
</dbReference>
<dbReference type="Pfam" id="PF26639">
    <property type="entry name" value="Het-6_barrel"/>
    <property type="match status" value="1"/>
</dbReference>
<reference evidence="5 6" key="1">
    <citation type="journal article" date="2024" name="J. Plant Pathol.">
        <title>Sequence and assembly of the genome of Seiridium unicorne, isolate CBS 538.82, causal agent of cypress canker disease.</title>
        <authorList>
            <person name="Scali E."/>
            <person name="Rocca G.D."/>
            <person name="Danti R."/>
            <person name="Garbelotto M."/>
            <person name="Barberini S."/>
            <person name="Baroncelli R."/>
            <person name="Emiliani G."/>
        </authorList>
    </citation>
    <scope>NUCLEOTIDE SEQUENCE [LARGE SCALE GENOMIC DNA]</scope>
    <source>
        <strain evidence="5 6">BM-138-508</strain>
    </source>
</reference>
<name>A0ABR2UQ86_9PEZI</name>
<dbReference type="PROSITE" id="PS00028">
    <property type="entry name" value="ZINC_FINGER_C2H2_1"/>
    <property type="match status" value="1"/>
</dbReference>
<feature type="compositionally biased region" description="Acidic residues" evidence="3">
    <location>
        <begin position="149"/>
        <end position="166"/>
    </location>
</feature>
<evidence type="ECO:0000313" key="5">
    <source>
        <dbReference type="EMBL" id="KAK9416825.1"/>
    </source>
</evidence>
<evidence type="ECO:0000256" key="1">
    <source>
        <dbReference type="ARBA" id="ARBA00023242"/>
    </source>
</evidence>
<dbReference type="InterPro" id="IPR001138">
    <property type="entry name" value="Zn2Cys6_DnaBD"/>
</dbReference>
<dbReference type="SMART" id="SM00355">
    <property type="entry name" value="ZnF_C2H2"/>
    <property type="match status" value="4"/>
</dbReference>
<dbReference type="InterPro" id="IPR036770">
    <property type="entry name" value="Ankyrin_rpt-contain_sf"/>
</dbReference>
<dbReference type="Gene3D" id="3.30.160.60">
    <property type="entry name" value="Classic Zinc Finger"/>
    <property type="match status" value="1"/>
</dbReference>
<dbReference type="InterPro" id="IPR052895">
    <property type="entry name" value="HetReg/Transcr_Mod"/>
</dbReference>
<keyword evidence="2" id="KW-0479">Metal-binding</keyword>
<feature type="region of interest" description="Disordered" evidence="3">
    <location>
        <begin position="142"/>
        <end position="166"/>
    </location>
</feature>
<dbReference type="Gene3D" id="1.25.40.20">
    <property type="entry name" value="Ankyrin repeat-containing domain"/>
    <property type="match status" value="1"/>
</dbReference>
<protein>
    <submittedName>
        <fullName evidence="5">Heterokaryon incompatibility protein-domain-containing protein</fullName>
    </submittedName>
</protein>
<feature type="compositionally biased region" description="Polar residues" evidence="3">
    <location>
        <begin position="467"/>
        <end position="479"/>
    </location>
</feature>
<dbReference type="SUPFAM" id="SSF48403">
    <property type="entry name" value="Ankyrin repeat"/>
    <property type="match status" value="1"/>
</dbReference>
<evidence type="ECO:0000313" key="6">
    <source>
        <dbReference type="Proteomes" id="UP001408356"/>
    </source>
</evidence>
<feature type="domain" description="C2H2-type" evidence="4">
    <location>
        <begin position="717"/>
        <end position="740"/>
    </location>
</feature>
<proteinExistence type="predicted"/>
<dbReference type="PROSITE" id="PS50157">
    <property type="entry name" value="ZINC_FINGER_C2H2_2"/>
    <property type="match status" value="1"/>
</dbReference>
<evidence type="ECO:0000259" key="4">
    <source>
        <dbReference type="PROSITE" id="PS50157"/>
    </source>
</evidence>
<dbReference type="Proteomes" id="UP001408356">
    <property type="component" value="Unassembled WGS sequence"/>
</dbReference>
<feature type="region of interest" description="Disordered" evidence="3">
    <location>
        <begin position="425"/>
        <end position="492"/>
    </location>
</feature>
<keyword evidence="2" id="KW-0863">Zinc-finger</keyword>
<dbReference type="Pfam" id="PF06985">
    <property type="entry name" value="HET"/>
    <property type="match status" value="1"/>
</dbReference>
<feature type="region of interest" description="Disordered" evidence="3">
    <location>
        <begin position="639"/>
        <end position="681"/>
    </location>
</feature>
<keyword evidence="6" id="KW-1185">Reference proteome</keyword>
<evidence type="ECO:0000256" key="3">
    <source>
        <dbReference type="SAM" id="MobiDB-lite"/>
    </source>
</evidence>
<accession>A0ABR2UQ86</accession>
<organism evidence="5 6">
    <name type="scientific">Seiridium unicorne</name>
    <dbReference type="NCBI Taxonomy" id="138068"/>
    <lineage>
        <taxon>Eukaryota</taxon>
        <taxon>Fungi</taxon>
        <taxon>Dikarya</taxon>
        <taxon>Ascomycota</taxon>
        <taxon>Pezizomycotina</taxon>
        <taxon>Sordariomycetes</taxon>
        <taxon>Xylariomycetidae</taxon>
        <taxon>Amphisphaeriales</taxon>
        <taxon>Sporocadaceae</taxon>
        <taxon>Seiridium</taxon>
    </lineage>
</organism>
<feature type="compositionally biased region" description="Pro residues" evidence="3">
    <location>
        <begin position="653"/>
        <end position="662"/>
    </location>
</feature>
<gene>
    <name evidence="5" type="ORF">SUNI508_09297</name>
</gene>
<keyword evidence="1" id="KW-0539">Nucleus</keyword>
<dbReference type="InterPro" id="IPR010730">
    <property type="entry name" value="HET"/>
</dbReference>
<keyword evidence="2" id="KW-0862">Zinc</keyword>
<dbReference type="SUPFAM" id="SSF57667">
    <property type="entry name" value="beta-beta-alpha zinc fingers"/>
    <property type="match status" value="1"/>
</dbReference>
<sequence length="1355" mass="151899">MSSATNSSGVLWQNPESITERTAVIGRFLEICLDILIITTRLMKSHKELSAETTRLKRATQALVLWDSKHKVVQGHLDTILAKSGRLQGTVNYSMELIGLELVRGILPKLPHNMKIPVISETKRSELLSLITLCRNVRHESRGTTLGAPDEDGNASSSSDDEDGDGLETKLDNLDCYIECLIELDSALSNPAIDLNKQNNPDPRTNYALAQYHQYSMRIKDLYPRVSEEIAGLLGEVNYRQYWQLHEMRERAEQERSTNPQQPRILNIDAAGTVFHDSGIGTSVRTETVYAKSHASSNVSEIGHGKGSYFPALTREAKLGSPFRCGACGHHVAVTRPSLWKQHLINDLKPYHCIFERCSHGHHPFPTRDAWMYHMEHNHDSSQLLTTFTCPFCNEVKGNETRGILTHISKHLEVISAIVLPRNQSDSAETLSSESSDDGDEKSLLYGEPGHNSQRRRSIISRDEGISKQSAARRTTKSSNNDDDHTIKLPKNPIVEVGNSKLNCAPGEYDTAKVLLIEGSEDLNLADRVGNTPLLLDALKEHEDNIKLLSTIGCSREDRIVMEATPIFQAAVNGGHSEFVKRLSEIGTNSQGASAEGKKPLELVPDDSDNAQSIRADWEGMVHAHDELFRTFKDRLPQDSHDTASLQHTPTTSRPPDPPPTDVPSIGASGIGSHFRHTTPDTASLECSHCDYRPLGNEERVAAYLRKHMKTHTRDIIQCPVCDKRFSRRHNKRRHIRQVHPEFLLLKKPTTNDSSNSDTLEKRKMGFGTCTSCRDSRIPCTRPNVGAKCHNCLVENLRCSPGEDPAGELMTSANTDIEEPPRPDAANANEVEGVLYDELQAEDGSSLVRFVTLEDIDVQTNEVICRLETVPFNENLQYRALSYCWGDPKNLSTIICNGIRLEVTSNLATALHCLLRQGKTRSLPMNFWIDAICINQQNDGEKESQVMLMGEIFRQALEVIVWLGPAADNSDLALELCQRLCSKEVKMQARRTADQENGIEKKSKSNRWAPQAEALIHVFFDGKGRFQWRGAHRFVRELDAIQAILRRPWCHVSPALELLHIDPIGQQSWPGIEAALMTAPHLRQLLFRASDRSVELHPSLEDNGGLTLHGLALDSIKAMGEMQTGAEARGNPRGMELFDYIRQVRTRTHSIKKYFKSALSAWMGVPQVLSQNGTEILCLASWGELAYSNARYPTGESLAQAFVNTLHRGWLGDDPERTVSQYSAEWRRIMSKVISVDQSFLLRRLSRQSRLRNSIASMVYNSLIFFKDAKVPLDGHAMYTCFSLTKQGYFALVPHETQEGDKVVLFKGGPVPFIIRPKAQYDNTLEWELVGPCYVHGIMHGEQWNEELCEPIKLV</sequence>
<dbReference type="PANTHER" id="PTHR24148">
    <property type="entry name" value="ANKYRIN REPEAT DOMAIN-CONTAINING PROTEIN 39 HOMOLOG-RELATED"/>
    <property type="match status" value="1"/>
</dbReference>
<dbReference type="InterPro" id="IPR036236">
    <property type="entry name" value="Znf_C2H2_sf"/>
</dbReference>